<accession>A0A409YR89</accession>
<evidence type="ECO:0000313" key="1">
    <source>
        <dbReference type="EMBL" id="PPR05509.1"/>
    </source>
</evidence>
<gene>
    <name evidence="1" type="ORF">CVT26_009013</name>
</gene>
<sequence>MFNFLTEESSQARPKVFNSHKRAFLSLHLGYLFVVSLQDINIQVDGLDQPQSISAQVLSNHIFTIDPTMTTMFNEETQQFAVVDASDGGSPGVGVMICNTTFPVPPFIPIGNSDWSFIQGSEGIIISLSGGRNLAWSLQATGFGTQITLQPLNPSDLKQQWSFIAHSLI</sequence>
<dbReference type="EMBL" id="NHYE01000469">
    <property type="protein sequence ID" value="PPR05509.1"/>
    <property type="molecule type" value="Genomic_DNA"/>
</dbReference>
<dbReference type="OrthoDB" id="3004933at2759"/>
<dbReference type="Proteomes" id="UP000284706">
    <property type="component" value="Unassembled WGS sequence"/>
</dbReference>
<organism evidence="1 2">
    <name type="scientific">Gymnopilus dilepis</name>
    <dbReference type="NCBI Taxonomy" id="231916"/>
    <lineage>
        <taxon>Eukaryota</taxon>
        <taxon>Fungi</taxon>
        <taxon>Dikarya</taxon>
        <taxon>Basidiomycota</taxon>
        <taxon>Agaricomycotina</taxon>
        <taxon>Agaricomycetes</taxon>
        <taxon>Agaricomycetidae</taxon>
        <taxon>Agaricales</taxon>
        <taxon>Agaricineae</taxon>
        <taxon>Hymenogastraceae</taxon>
        <taxon>Gymnopilus</taxon>
    </lineage>
</organism>
<reference evidence="1 2" key="1">
    <citation type="journal article" date="2018" name="Evol. Lett.">
        <title>Horizontal gene cluster transfer increased hallucinogenic mushroom diversity.</title>
        <authorList>
            <person name="Reynolds H.T."/>
            <person name="Vijayakumar V."/>
            <person name="Gluck-Thaler E."/>
            <person name="Korotkin H.B."/>
            <person name="Matheny P.B."/>
            <person name="Slot J.C."/>
        </authorList>
    </citation>
    <scope>NUCLEOTIDE SEQUENCE [LARGE SCALE GENOMIC DNA]</scope>
    <source>
        <strain evidence="1 2">SRW20</strain>
    </source>
</reference>
<evidence type="ECO:0000313" key="2">
    <source>
        <dbReference type="Proteomes" id="UP000284706"/>
    </source>
</evidence>
<keyword evidence="2" id="KW-1185">Reference proteome</keyword>
<name>A0A409YR89_9AGAR</name>
<comment type="caution">
    <text evidence="1">The sequence shown here is derived from an EMBL/GenBank/DDBJ whole genome shotgun (WGS) entry which is preliminary data.</text>
</comment>
<dbReference type="InParanoid" id="A0A409YR89"/>
<proteinExistence type="predicted"/>
<dbReference type="AlphaFoldDB" id="A0A409YR89"/>
<protein>
    <submittedName>
        <fullName evidence="1">Uncharacterized protein</fullName>
    </submittedName>
</protein>